<evidence type="ECO:0000256" key="7">
    <source>
        <dbReference type="SAM" id="MobiDB-lite"/>
    </source>
</evidence>
<dbReference type="OMA" id="ANCKEGT"/>
<gene>
    <name evidence="9" type="ORF">Vbra_18887</name>
</gene>
<feature type="compositionally biased region" description="Low complexity" evidence="7">
    <location>
        <begin position="231"/>
        <end position="256"/>
    </location>
</feature>
<feature type="compositionally biased region" description="Basic and acidic residues" evidence="7">
    <location>
        <begin position="707"/>
        <end position="740"/>
    </location>
</feature>
<dbReference type="InterPro" id="IPR038765">
    <property type="entry name" value="Papain-like_cys_pep_sf"/>
</dbReference>
<dbReference type="GO" id="GO:0061578">
    <property type="term" value="F:K63-linked deubiquitinase activity"/>
    <property type="evidence" value="ECO:0007669"/>
    <property type="project" value="TreeGrafter"/>
</dbReference>
<sequence length="952" mass="99029">MRSEGGDKNFKEGEVLDFQDEQSDWRVGHVVEVSEDNTAVKLAYVAGSGGANRRHDRDKLPIQNEIWIPVNSDRLLKPWAPGMRARVGHRVDYRDVHHGQWVEARIVEVGRDGRDEESYKVKYKSVGGSKVSDWVATNSDRLTAVGTHTGVSQPSRPPYQCHGQNPGQPPWLQAKRPASRRSAAANCKEGTTDEGAAGGQGGGGGGGSPSGTPSPALSSPGHSVTATPRNAQQAMQAAAGGDVAPPVVGPSAAPMVPVRPVPPASGSRSPTQGPGAPGHAIAFARSSQLNPSQSQPSSPPPTTTTADGAAAATAAAAAGLQAGPSGDAMAADVSVPAVGGGTEGSLSLFSGDLSRPISPPDANPGPSTTHTHEDQRASDDMPPPVNQPPVSTSSLAAAAAAASAANPSTNPTARRGGSTAGPRTVLRGVGAGGRGVSSRTNSTASNQNAAVPSPSSCALRQGGGGGGGGGAGRGNSAGAGGGGGSRQQSLGDDRDSGASGVGGVGAGRGQGSSANASGASQQQLQQQWDGQPRIDERFAIRVMASDGNCLFRSVADQMYGNPDLHRLVRTKCMEYMEAEREYFQQFVTDRFEEHVHRMKQDGEWGDDVEIEAMSEMYDCRIEIYGYSNEALRTFHETCNACNPHPMRLSYRGGSHYNSIVLRHGQRPLTTAAPGCLENRAISRSRNRRRQRDLHAPVQGDDTQLDEVIQRSRREFEHRSEAEMERALRASREEYHRKEGNEIQQMDNEIFETVLNQSSLEEDERALLEAALRESLGQPAVASSSSSAAAMQPQPQPQPPPPVPAPAPVPAAAAAAAAASSAGPSHMDVDTRPPPPPTQQPQSTSNVFVFPSNLGGGPAPFDVEGEAAAIATALATAVAATTPNLGGQGDAVMQPSGQGAGAGGGGEGGEYADSVLAVMSLGFPLEHCMQAYRLFGDNEEDILAYCCQKLQQN</sequence>
<evidence type="ECO:0000256" key="5">
    <source>
        <dbReference type="ARBA" id="ARBA00022786"/>
    </source>
</evidence>
<dbReference type="SUPFAM" id="SSF54001">
    <property type="entry name" value="Cysteine proteinases"/>
    <property type="match status" value="1"/>
</dbReference>
<dbReference type="EMBL" id="CDMY01000850">
    <property type="protein sequence ID" value="CEM35289.1"/>
    <property type="molecule type" value="Genomic_DNA"/>
</dbReference>
<feature type="compositionally biased region" description="Gly residues" evidence="7">
    <location>
        <begin position="196"/>
        <end position="209"/>
    </location>
</feature>
<evidence type="ECO:0000259" key="8">
    <source>
        <dbReference type="PROSITE" id="PS50802"/>
    </source>
</evidence>
<dbReference type="GO" id="GO:0006508">
    <property type="term" value="P:proteolysis"/>
    <property type="evidence" value="ECO:0007669"/>
    <property type="project" value="UniProtKB-KW"/>
</dbReference>
<dbReference type="Proteomes" id="UP000041254">
    <property type="component" value="Unassembled WGS sequence"/>
</dbReference>
<dbReference type="EC" id="3.4.19.12" evidence="3"/>
<proteinExistence type="inferred from homology"/>
<dbReference type="GO" id="GO:0004843">
    <property type="term" value="F:cysteine-type deubiquitinase activity"/>
    <property type="evidence" value="ECO:0007669"/>
    <property type="project" value="UniProtKB-EC"/>
</dbReference>
<dbReference type="VEuPathDB" id="CryptoDB:Vbra_18887"/>
<feature type="compositionally biased region" description="Basic residues" evidence="7">
    <location>
        <begin position="682"/>
        <end position="691"/>
    </location>
</feature>
<dbReference type="PANTHER" id="PTHR12419">
    <property type="entry name" value="OTU DOMAIN CONTAINING PROTEIN"/>
    <property type="match status" value="1"/>
</dbReference>
<feature type="compositionally biased region" description="Basic and acidic residues" evidence="7">
    <location>
        <begin position="370"/>
        <end position="379"/>
    </location>
</feature>
<protein>
    <recommendedName>
        <fullName evidence="3">ubiquitinyl hydrolase 1</fullName>
        <ecNumber evidence="3">3.4.19.12</ecNumber>
    </recommendedName>
</protein>
<dbReference type="GO" id="GO:0016579">
    <property type="term" value="P:protein deubiquitination"/>
    <property type="evidence" value="ECO:0007669"/>
    <property type="project" value="TreeGrafter"/>
</dbReference>
<feature type="compositionally biased region" description="Gly residues" evidence="7">
    <location>
        <begin position="461"/>
        <end position="485"/>
    </location>
</feature>
<organism evidence="9 10">
    <name type="scientific">Vitrella brassicaformis (strain CCMP3155)</name>
    <dbReference type="NCBI Taxonomy" id="1169540"/>
    <lineage>
        <taxon>Eukaryota</taxon>
        <taxon>Sar</taxon>
        <taxon>Alveolata</taxon>
        <taxon>Colpodellida</taxon>
        <taxon>Vitrellaceae</taxon>
        <taxon>Vitrella</taxon>
    </lineage>
</organism>
<feature type="compositionally biased region" description="Pro residues" evidence="7">
    <location>
        <begin position="793"/>
        <end position="808"/>
    </location>
</feature>
<keyword evidence="4" id="KW-0645">Protease</keyword>
<evidence type="ECO:0000256" key="1">
    <source>
        <dbReference type="ARBA" id="ARBA00000707"/>
    </source>
</evidence>
<dbReference type="STRING" id="1169540.A0A0G4GWR8"/>
<keyword evidence="10" id="KW-1185">Reference proteome</keyword>
<dbReference type="PANTHER" id="PTHR12419:SF4">
    <property type="entry name" value="OTU DOMAIN-CONTAINING PROTEIN 5"/>
    <property type="match status" value="1"/>
</dbReference>
<evidence type="ECO:0000256" key="2">
    <source>
        <dbReference type="ARBA" id="ARBA00010407"/>
    </source>
</evidence>
<feature type="region of interest" description="Disordered" evidence="7">
    <location>
        <begin position="679"/>
        <end position="743"/>
    </location>
</feature>
<comment type="similarity">
    <text evidence="2">Belongs to the peptidase C85 family.</text>
</comment>
<dbReference type="Pfam" id="PF02338">
    <property type="entry name" value="OTU"/>
    <property type="match status" value="1"/>
</dbReference>
<evidence type="ECO:0000313" key="10">
    <source>
        <dbReference type="Proteomes" id="UP000041254"/>
    </source>
</evidence>
<dbReference type="Gene3D" id="6.10.20.180">
    <property type="match status" value="1"/>
</dbReference>
<keyword evidence="6" id="KW-0378">Hydrolase</keyword>
<feature type="compositionally biased region" description="Low complexity" evidence="7">
    <location>
        <begin position="809"/>
        <end position="824"/>
    </location>
</feature>
<evidence type="ECO:0000313" key="9">
    <source>
        <dbReference type="EMBL" id="CEM35289.1"/>
    </source>
</evidence>
<feature type="compositionally biased region" description="Low complexity" evidence="7">
    <location>
        <begin position="511"/>
        <end position="530"/>
    </location>
</feature>
<keyword evidence="5" id="KW-0833">Ubl conjugation pathway</keyword>
<dbReference type="Gene3D" id="2.30.30.140">
    <property type="match status" value="1"/>
</dbReference>
<dbReference type="InterPro" id="IPR003323">
    <property type="entry name" value="OTU_dom"/>
</dbReference>
<feature type="compositionally biased region" description="Gly residues" evidence="7">
    <location>
        <begin position="499"/>
        <end position="510"/>
    </location>
</feature>
<feature type="compositionally biased region" description="Low complexity" evidence="7">
    <location>
        <begin position="303"/>
        <end position="326"/>
    </location>
</feature>
<reference evidence="9 10" key="1">
    <citation type="submission" date="2014-11" db="EMBL/GenBank/DDBJ databases">
        <authorList>
            <person name="Zhu J."/>
            <person name="Qi W."/>
            <person name="Song R."/>
        </authorList>
    </citation>
    <scope>NUCLEOTIDE SEQUENCE [LARGE SCALE GENOMIC DNA]</scope>
</reference>
<feature type="region of interest" description="Disordered" evidence="7">
    <location>
        <begin position="777"/>
        <end position="850"/>
    </location>
</feature>
<dbReference type="Gene3D" id="3.30.200.90">
    <property type="match status" value="1"/>
</dbReference>
<dbReference type="PROSITE" id="PS50802">
    <property type="entry name" value="OTU"/>
    <property type="match status" value="1"/>
</dbReference>
<comment type="catalytic activity">
    <reaction evidence="1">
        <text>Thiol-dependent hydrolysis of ester, thioester, amide, peptide and isopeptide bonds formed by the C-terminal Gly of ubiquitin (a 76-residue protein attached to proteins as an intracellular targeting signal).</text>
        <dbReference type="EC" id="3.4.19.12"/>
    </reaction>
</comment>
<accession>A0A0G4GWR8</accession>
<dbReference type="AlphaFoldDB" id="A0A0G4GWR8"/>
<feature type="region of interest" description="Disordered" evidence="7">
    <location>
        <begin position="146"/>
        <end position="530"/>
    </location>
</feature>
<feature type="compositionally biased region" description="Polar residues" evidence="7">
    <location>
        <begin position="440"/>
        <end position="458"/>
    </location>
</feature>
<feature type="compositionally biased region" description="Low complexity" evidence="7">
    <location>
        <begin position="777"/>
        <end position="792"/>
    </location>
</feature>
<feature type="compositionally biased region" description="Low complexity" evidence="7">
    <location>
        <begin position="396"/>
        <end position="413"/>
    </location>
</feature>
<evidence type="ECO:0000256" key="6">
    <source>
        <dbReference type="ARBA" id="ARBA00022801"/>
    </source>
</evidence>
<dbReference type="CDD" id="cd22752">
    <property type="entry name" value="OTU_OTUD5-like"/>
    <property type="match status" value="1"/>
</dbReference>
<dbReference type="InParanoid" id="A0A0G4GWR8"/>
<feature type="domain" description="OTU" evidence="8">
    <location>
        <begin position="538"/>
        <end position="662"/>
    </location>
</feature>
<dbReference type="InterPro" id="IPR050704">
    <property type="entry name" value="Peptidase_C85-like"/>
</dbReference>
<dbReference type="OrthoDB" id="415023at2759"/>
<name>A0A0G4GWR8_VITBC</name>
<evidence type="ECO:0000256" key="4">
    <source>
        <dbReference type="ARBA" id="ARBA00022670"/>
    </source>
</evidence>
<evidence type="ECO:0000256" key="3">
    <source>
        <dbReference type="ARBA" id="ARBA00012759"/>
    </source>
</evidence>
<feature type="compositionally biased region" description="Low complexity" evidence="7">
    <location>
        <begin position="210"/>
        <end position="221"/>
    </location>
</feature>